<dbReference type="RefSeq" id="WP_202015940.1">
    <property type="nucleotide sequence ID" value="NZ_JAERRB010000016.1"/>
</dbReference>
<evidence type="ECO:0000313" key="1">
    <source>
        <dbReference type="EMBL" id="MBL0745489.1"/>
    </source>
</evidence>
<sequence>MLFQACVSAKLLKEDPGLRTWIYNTSRRNYNKNILVRRNRELINKDVAYLLVVLKRSTRSLAESLPFFSLLSFNMTIKQIVSLGFPVSIGRIHP</sequence>
<reference evidence="1 2" key="1">
    <citation type="submission" date="2021-01" db="EMBL/GenBank/DDBJ databases">
        <title>Chryseolinea sp. Jin1 Genome sequencing and assembly.</title>
        <authorList>
            <person name="Kim I."/>
        </authorList>
    </citation>
    <scope>NUCLEOTIDE SEQUENCE [LARGE SCALE GENOMIC DNA]</scope>
    <source>
        <strain evidence="1 2">Jin1</strain>
    </source>
</reference>
<name>A0ABS1L1G4_9BACT</name>
<organism evidence="1 2">
    <name type="scientific">Chryseolinea lacunae</name>
    <dbReference type="NCBI Taxonomy" id="2801331"/>
    <lineage>
        <taxon>Bacteria</taxon>
        <taxon>Pseudomonadati</taxon>
        <taxon>Bacteroidota</taxon>
        <taxon>Cytophagia</taxon>
        <taxon>Cytophagales</taxon>
        <taxon>Fulvivirgaceae</taxon>
        <taxon>Chryseolinea</taxon>
    </lineage>
</organism>
<accession>A0ABS1L1G4</accession>
<comment type="caution">
    <text evidence="1">The sequence shown here is derived from an EMBL/GenBank/DDBJ whole genome shotgun (WGS) entry which is preliminary data.</text>
</comment>
<evidence type="ECO:0000313" key="2">
    <source>
        <dbReference type="Proteomes" id="UP000613030"/>
    </source>
</evidence>
<dbReference type="EMBL" id="JAERRB010000016">
    <property type="protein sequence ID" value="MBL0745489.1"/>
    <property type="molecule type" value="Genomic_DNA"/>
</dbReference>
<protein>
    <submittedName>
        <fullName evidence="1">TIGR04141 family sporadically distributed protein</fullName>
    </submittedName>
</protein>
<dbReference type="Pfam" id="PF19614">
    <property type="entry name" value="DUF6119"/>
    <property type="match status" value="1"/>
</dbReference>
<gene>
    <name evidence="1" type="ORF">JI741_29930</name>
</gene>
<keyword evidence="2" id="KW-1185">Reference proteome</keyword>
<dbReference type="Proteomes" id="UP000613030">
    <property type="component" value="Unassembled WGS sequence"/>
</dbReference>
<dbReference type="InterPro" id="IPR026487">
    <property type="entry name" value="CHP04141"/>
</dbReference>
<dbReference type="NCBIfam" id="TIGR04141">
    <property type="entry name" value="TIGR04141 family sporadically distributed protein"/>
    <property type="match status" value="1"/>
</dbReference>
<proteinExistence type="predicted"/>